<keyword evidence="5" id="KW-0508">mRNA splicing</keyword>
<evidence type="ECO:0000256" key="5">
    <source>
        <dbReference type="ARBA" id="ARBA00023187"/>
    </source>
</evidence>
<dbReference type="SMART" id="SM00668">
    <property type="entry name" value="CTLH"/>
    <property type="match status" value="1"/>
</dbReference>
<dbReference type="Gene3D" id="2.130.10.10">
    <property type="entry name" value="YVTN repeat-like/Quinoprotein amine dehydrogenase"/>
    <property type="match status" value="3"/>
</dbReference>
<dbReference type="PRINTS" id="PR00320">
    <property type="entry name" value="GPROTEINBRPT"/>
</dbReference>
<organism evidence="11">
    <name type="scientific">Polytomella parva</name>
    <dbReference type="NCBI Taxonomy" id="51329"/>
    <lineage>
        <taxon>Eukaryota</taxon>
        <taxon>Viridiplantae</taxon>
        <taxon>Chlorophyta</taxon>
        <taxon>core chlorophytes</taxon>
        <taxon>Chlorophyceae</taxon>
        <taxon>CS clade</taxon>
        <taxon>Chlamydomonadales</taxon>
        <taxon>Chlamydomonadaceae</taxon>
        <taxon>Polytomella</taxon>
    </lineage>
</organism>
<dbReference type="Pfam" id="PF00400">
    <property type="entry name" value="WD40"/>
    <property type="match status" value="4"/>
</dbReference>
<dbReference type="InterPro" id="IPR006595">
    <property type="entry name" value="CTLH_C"/>
</dbReference>
<dbReference type="InterPro" id="IPR045184">
    <property type="entry name" value="SMU1"/>
</dbReference>
<dbReference type="Pfam" id="PF17814">
    <property type="entry name" value="LisH_TPL"/>
    <property type="match status" value="1"/>
</dbReference>
<feature type="domain" description="CTLH" evidence="10">
    <location>
        <begin position="41"/>
        <end position="93"/>
    </location>
</feature>
<evidence type="ECO:0000256" key="9">
    <source>
        <dbReference type="PROSITE-ProRule" id="PRU00221"/>
    </source>
</evidence>
<feature type="repeat" description="WD" evidence="9">
    <location>
        <begin position="371"/>
        <end position="393"/>
    </location>
</feature>
<dbReference type="SMART" id="SM00320">
    <property type="entry name" value="WD40"/>
    <property type="match status" value="6"/>
</dbReference>
<dbReference type="InterPro" id="IPR006594">
    <property type="entry name" value="LisH"/>
</dbReference>
<dbReference type="InterPro" id="IPR054532">
    <property type="entry name" value="TPL_SMU1_LisH-like"/>
</dbReference>
<dbReference type="InterPro" id="IPR036322">
    <property type="entry name" value="WD40_repeat_dom_sf"/>
</dbReference>
<dbReference type="InterPro" id="IPR015943">
    <property type="entry name" value="WD40/YVTN_repeat-like_dom_sf"/>
</dbReference>
<dbReference type="PROSITE" id="PS00678">
    <property type="entry name" value="WD_REPEATS_1"/>
    <property type="match status" value="1"/>
</dbReference>
<name>A0A7S0VM30_9CHLO</name>
<dbReference type="PROSITE" id="PS50897">
    <property type="entry name" value="CTLH"/>
    <property type="match status" value="1"/>
</dbReference>
<proteinExistence type="inferred from homology"/>
<dbReference type="PROSITE" id="PS50082">
    <property type="entry name" value="WD_REPEATS_2"/>
    <property type="match status" value="4"/>
</dbReference>
<dbReference type="PROSITE" id="PS50896">
    <property type="entry name" value="LISH"/>
    <property type="match status" value="1"/>
</dbReference>
<evidence type="ECO:0000256" key="6">
    <source>
        <dbReference type="ARBA" id="ARBA00023242"/>
    </source>
</evidence>
<evidence type="ECO:0000256" key="7">
    <source>
        <dbReference type="ARBA" id="ARBA00025801"/>
    </source>
</evidence>
<evidence type="ECO:0000256" key="4">
    <source>
        <dbReference type="ARBA" id="ARBA00022737"/>
    </source>
</evidence>
<dbReference type="PROSITE" id="PS50294">
    <property type="entry name" value="WD_REPEATS_REGION"/>
    <property type="match status" value="2"/>
</dbReference>
<accession>A0A7S0VM30</accession>
<reference evidence="11" key="1">
    <citation type="submission" date="2021-01" db="EMBL/GenBank/DDBJ databases">
        <authorList>
            <person name="Corre E."/>
            <person name="Pelletier E."/>
            <person name="Niang G."/>
            <person name="Scheremetjew M."/>
            <person name="Finn R."/>
            <person name="Kale V."/>
            <person name="Holt S."/>
            <person name="Cochrane G."/>
            <person name="Meng A."/>
            <person name="Brown T."/>
            <person name="Cohen L."/>
        </authorList>
    </citation>
    <scope>NUCLEOTIDE SEQUENCE</scope>
    <source>
        <strain evidence="11">SAG 63-3</strain>
    </source>
</reference>
<dbReference type="InterPro" id="IPR020472">
    <property type="entry name" value="WD40_PAC1"/>
</dbReference>
<dbReference type="InterPro" id="IPR001680">
    <property type="entry name" value="WD40_rpt"/>
</dbReference>
<keyword evidence="3" id="KW-0507">mRNA processing</keyword>
<evidence type="ECO:0000256" key="1">
    <source>
        <dbReference type="ARBA" id="ARBA00004324"/>
    </source>
</evidence>
<keyword evidence="4" id="KW-0677">Repeat</keyword>
<comment type="similarity">
    <text evidence="7">Belongs to the WD repeat SMU1 family.</text>
</comment>
<feature type="repeat" description="WD" evidence="9">
    <location>
        <begin position="303"/>
        <end position="344"/>
    </location>
</feature>
<dbReference type="AlphaFoldDB" id="A0A7S0VM30"/>
<dbReference type="SUPFAM" id="SSF50978">
    <property type="entry name" value="WD40 repeat-like"/>
    <property type="match status" value="1"/>
</dbReference>
<sequence length="533" mass="58080">MSQLEIEATDVIKIILQFCKENGLTESFNTIQNECQVSLNTVDNIETFISNIHNGRWDTVLTQVSQLKLPRSKLEDLYEQIAFEMLELRENDTARSLIRQTPVLQRLKMDNPERYLKLEHLCNRTYFDPKEAYGTGTRDRRRAAVAASLSQEVTTVPPSRLMALIGQALQWQQTQGLLPPGSNLDLFRGAAAVQRDDVDACPEVLDREMTFSARSHPESAAFSPDGTMLVTGSVDGFIEVWDASTGKMRRDLAYQAEETFMLHDDAVLCLGFSSDSEMLVSGSQDGQIRAWRLRSGQCLRKFERAHTSGVTTVQLSKDGSQILSASFDGSIRIHGLRSGRLLKEMRGHGSFVNDVSFFSVDSPDGAPLARVVSAGSDGTVRIWSPRTCECVHAFKPPFSSPNGADVAILRAIPLPGSGQILVAGRSSTAFLMTPQGQVVRSFVSGQKGDGSEFLGLAVSPRAEYAFCLAADGTVCCFSVKSGALEHVIQAHRVKGGAGGGDGGEGNAIGLVQHPLRNLLATFADDGPLRIWKP</sequence>
<feature type="repeat" description="WD" evidence="9">
    <location>
        <begin position="219"/>
        <end position="251"/>
    </location>
</feature>
<evidence type="ECO:0000313" key="11">
    <source>
        <dbReference type="EMBL" id="CAD8793324.1"/>
    </source>
</evidence>
<dbReference type="GO" id="GO:0000398">
    <property type="term" value="P:mRNA splicing, via spliceosome"/>
    <property type="evidence" value="ECO:0007669"/>
    <property type="project" value="InterPro"/>
</dbReference>
<keyword evidence="2 9" id="KW-0853">WD repeat</keyword>
<dbReference type="InterPro" id="IPR019775">
    <property type="entry name" value="WD40_repeat_CS"/>
</dbReference>
<protein>
    <recommendedName>
        <fullName evidence="8">WD40 repeat-containing protein SMU1</fullName>
    </recommendedName>
</protein>
<dbReference type="GO" id="GO:0016607">
    <property type="term" value="C:nuclear speck"/>
    <property type="evidence" value="ECO:0007669"/>
    <property type="project" value="UniProtKB-SubCell"/>
</dbReference>
<feature type="repeat" description="WD" evidence="9">
    <location>
        <begin position="260"/>
        <end position="301"/>
    </location>
</feature>
<comment type="subcellular location">
    <subcellularLocation>
        <location evidence="1">Nucleus speckle</location>
    </subcellularLocation>
</comment>
<evidence type="ECO:0000256" key="8">
    <source>
        <dbReference type="ARBA" id="ARBA00026184"/>
    </source>
</evidence>
<dbReference type="EMBL" id="HBFM01034268">
    <property type="protein sequence ID" value="CAD8793324.1"/>
    <property type="molecule type" value="Transcribed_RNA"/>
</dbReference>
<evidence type="ECO:0000256" key="2">
    <source>
        <dbReference type="ARBA" id="ARBA00022574"/>
    </source>
</evidence>
<gene>
    <name evidence="11" type="ORF">PPAR00522_LOCUS22312</name>
</gene>
<dbReference type="CDD" id="cd00200">
    <property type="entry name" value="WD40"/>
    <property type="match status" value="1"/>
</dbReference>
<evidence type="ECO:0000256" key="3">
    <source>
        <dbReference type="ARBA" id="ARBA00022664"/>
    </source>
</evidence>
<dbReference type="PANTHER" id="PTHR22848">
    <property type="entry name" value="WD40 REPEAT PROTEIN"/>
    <property type="match status" value="1"/>
</dbReference>
<evidence type="ECO:0000259" key="10">
    <source>
        <dbReference type="PROSITE" id="PS50897"/>
    </source>
</evidence>
<keyword evidence="6" id="KW-0539">Nucleus</keyword>